<keyword evidence="3" id="KW-1185">Reference proteome</keyword>
<dbReference type="GO" id="GO:0008218">
    <property type="term" value="P:bioluminescence"/>
    <property type="evidence" value="ECO:0007669"/>
    <property type="project" value="InterPro"/>
</dbReference>
<proteinExistence type="predicted"/>
<evidence type="ECO:0000313" key="3">
    <source>
        <dbReference type="Proteomes" id="UP000250434"/>
    </source>
</evidence>
<keyword evidence="1" id="KW-0521">NADP</keyword>
<dbReference type="RefSeq" id="WP_113693379.1">
    <property type="nucleotide sequence ID" value="NZ_CP015163.1"/>
</dbReference>
<dbReference type="KEGG" id="aab:A4R43_17750"/>
<dbReference type="InterPro" id="IPR008670">
    <property type="entry name" value="CoA_reduct_LuxC"/>
</dbReference>
<dbReference type="Pfam" id="PF05893">
    <property type="entry name" value="LuxC"/>
    <property type="match status" value="1"/>
</dbReference>
<evidence type="ECO:0000256" key="1">
    <source>
        <dbReference type="ARBA" id="ARBA00022857"/>
    </source>
</evidence>
<gene>
    <name evidence="2" type="ORF">A4R43_17750</name>
</gene>
<reference evidence="2 3" key="1">
    <citation type="submission" date="2016-04" db="EMBL/GenBank/DDBJ databases">
        <title>Complete genome sequence and analysis of deep-sea sediment isolate, Amycolatopsis sp. WP1.</title>
        <authorList>
            <person name="Wang H."/>
            <person name="Chen S."/>
            <person name="Wu Q."/>
        </authorList>
    </citation>
    <scope>NUCLEOTIDE SEQUENCE [LARGE SCALE GENOMIC DNA]</scope>
    <source>
        <strain evidence="2 3">WP1</strain>
    </source>
</reference>
<dbReference type="GO" id="GO:0003995">
    <property type="term" value="F:acyl-CoA dehydrogenase activity"/>
    <property type="evidence" value="ECO:0007669"/>
    <property type="project" value="InterPro"/>
</dbReference>
<protein>
    <submittedName>
        <fullName evidence="2">Uncharacterized protein</fullName>
    </submittedName>
</protein>
<name>A0A344L7W4_9PSEU</name>
<evidence type="ECO:0000313" key="2">
    <source>
        <dbReference type="EMBL" id="AXB44138.1"/>
    </source>
</evidence>
<organism evidence="2 3">
    <name type="scientific">Amycolatopsis albispora</name>
    <dbReference type="NCBI Taxonomy" id="1804986"/>
    <lineage>
        <taxon>Bacteria</taxon>
        <taxon>Bacillati</taxon>
        <taxon>Actinomycetota</taxon>
        <taxon>Actinomycetes</taxon>
        <taxon>Pseudonocardiales</taxon>
        <taxon>Pseudonocardiaceae</taxon>
        <taxon>Amycolatopsis</taxon>
    </lineage>
</organism>
<dbReference type="EMBL" id="CP015163">
    <property type="protein sequence ID" value="AXB44138.1"/>
    <property type="molecule type" value="Genomic_DNA"/>
</dbReference>
<accession>A0A344L7W4</accession>
<dbReference type="Proteomes" id="UP000250434">
    <property type="component" value="Chromosome"/>
</dbReference>
<dbReference type="OrthoDB" id="580775at2"/>
<sequence>MKHVLDHQQRLHGCGANRHFWRGAWLDEDEVDRRIGTLGRTARLVLGTSRLSPLVVVAACGRLRTALNSPRAELRGRLTDRLRARNVSGAKIDRVFTDLLDALPRLAHSGFHGRTPQPRLHTHIVTGSEPAVGALSAVEGLLSGHFNVVKTSRDDSLFTAELLAGLAGQDVTGQIAARVVVLRFSAVQRRDWMSQICDPADTVAVCGPKLSYAHPAGTRWSTMDQN</sequence>
<dbReference type="AlphaFoldDB" id="A0A344L7W4"/>